<sequence length="610" mass="69822">MMSKLFGHSYELIADACRLEKSYQNILIKVKIEEHRLFDWARSIGLDYTDETLVLNHMSKNLIMGVLEQQQKLLFSFGRLDSKYAKLASPLLVERREPFVFDAERQLEDGSAGQHAIQFPQTDDLLQKVRKFTEQLKCAPRRLKWASLDREKAEGLVADLVHFNNKLHEALDKAQRDSVREEQIRTQYQIVLLNRTVENLVQIVQSQRVIPPSPYSTFTNGADSGYGLQTGRSIARDPHTQPLAALAQFAAVNLQSESRNGIRDITANFTERIDLNHSAGEIQDIQIDLADIQAFQNLEDVDEADRTEGTYRNKSVWIEWKVTEPGLAHLEDVKEKVHERITTLAALLKEMNKIVQFRAPECLGYFHDDNHDRYGFVFAKPDFVPKDESPTTLRSLLDTDMPPLTDRIILMRLLCETVERLHAVDWLHKGLRSSNILFFQNQSQSESQDPTPNYSDPYISGFEYSRPADRDDMTQRPSDDPAADLYRHPLTQAGYSFRKSFDLYSLGVVLLEIAYWQPIERILDIADASRAKPKETSGARRKLLDDPRYGKFVKGHLGVTMQSVIWACLQGPEGFGLEVNCNEKDARVGARLQWAFGERVVKRLALMRGL</sequence>
<reference evidence="3" key="1">
    <citation type="submission" date="2018-12" db="EMBL/GenBank/DDBJ databases">
        <authorList>
            <person name="Syme R.A."/>
            <person name="Farfan-Caceres L."/>
            <person name="Lichtenzveig J."/>
        </authorList>
    </citation>
    <scope>NUCLEOTIDE SEQUENCE</scope>
    <source>
        <strain evidence="3">Al4</strain>
    </source>
</reference>
<dbReference type="Gene3D" id="1.20.120.1020">
    <property type="entry name" value="Prion-inhibition and propagation, HeLo domain"/>
    <property type="match status" value="1"/>
</dbReference>
<dbReference type="OrthoDB" id="1911848at2759"/>
<dbReference type="InterPro" id="IPR029498">
    <property type="entry name" value="HeLo_dom"/>
</dbReference>
<dbReference type="PANTHER" id="PTHR37542:SF1">
    <property type="entry name" value="PRION-INHIBITION AND PROPAGATION HELO DOMAIN-CONTAINING PROTEIN"/>
    <property type="match status" value="1"/>
</dbReference>
<organism evidence="3 4">
    <name type="scientific">Ascochyta lentis</name>
    <dbReference type="NCBI Taxonomy" id="205686"/>
    <lineage>
        <taxon>Eukaryota</taxon>
        <taxon>Fungi</taxon>
        <taxon>Dikarya</taxon>
        <taxon>Ascomycota</taxon>
        <taxon>Pezizomycotina</taxon>
        <taxon>Dothideomycetes</taxon>
        <taxon>Pleosporomycetidae</taxon>
        <taxon>Pleosporales</taxon>
        <taxon>Pleosporineae</taxon>
        <taxon>Didymellaceae</taxon>
        <taxon>Ascochyta</taxon>
    </lineage>
</organism>
<evidence type="ECO:0000259" key="2">
    <source>
        <dbReference type="Pfam" id="PF14479"/>
    </source>
</evidence>
<feature type="domain" description="Prion-inhibition and propagation HeLo" evidence="2">
    <location>
        <begin position="10"/>
        <end position="182"/>
    </location>
</feature>
<dbReference type="PANTHER" id="PTHR37542">
    <property type="entry name" value="HELO DOMAIN-CONTAINING PROTEIN-RELATED"/>
    <property type="match status" value="1"/>
</dbReference>
<evidence type="ECO:0000313" key="4">
    <source>
        <dbReference type="Proteomes" id="UP000651452"/>
    </source>
</evidence>
<dbReference type="Gene3D" id="1.10.510.10">
    <property type="entry name" value="Transferase(Phosphotransferase) domain 1"/>
    <property type="match status" value="1"/>
</dbReference>
<name>A0A8H7J313_9PLEO</name>
<reference evidence="3" key="2">
    <citation type="submission" date="2020-09" db="EMBL/GenBank/DDBJ databases">
        <title>Reference genome assembly for Australian Ascochyta lentis isolate Al4.</title>
        <authorList>
            <person name="Lee R.C."/>
            <person name="Farfan-Caceres L.M."/>
            <person name="Debler J.W."/>
            <person name="Williams A.H."/>
            <person name="Henares B.M."/>
        </authorList>
    </citation>
    <scope>NUCLEOTIDE SEQUENCE</scope>
    <source>
        <strain evidence="3">Al4</strain>
    </source>
</reference>
<evidence type="ECO:0000313" key="3">
    <source>
        <dbReference type="EMBL" id="KAF9697275.1"/>
    </source>
</evidence>
<dbReference type="EMBL" id="RZGK01000008">
    <property type="protein sequence ID" value="KAF9697275.1"/>
    <property type="molecule type" value="Genomic_DNA"/>
</dbReference>
<comment type="caution">
    <text evidence="3">The sequence shown here is derived from an EMBL/GenBank/DDBJ whole genome shotgun (WGS) entry which is preliminary data.</text>
</comment>
<dbReference type="InterPro" id="IPR038305">
    <property type="entry name" value="HeLo_sf"/>
</dbReference>
<dbReference type="Pfam" id="PF14479">
    <property type="entry name" value="HeLo"/>
    <property type="match status" value="1"/>
</dbReference>
<dbReference type="Proteomes" id="UP000651452">
    <property type="component" value="Unassembled WGS sequence"/>
</dbReference>
<evidence type="ECO:0000256" key="1">
    <source>
        <dbReference type="SAM" id="MobiDB-lite"/>
    </source>
</evidence>
<dbReference type="AlphaFoldDB" id="A0A8H7J313"/>
<accession>A0A8H7J313</accession>
<protein>
    <recommendedName>
        <fullName evidence="2">Prion-inhibition and propagation HeLo domain-containing protein</fullName>
    </recommendedName>
</protein>
<feature type="region of interest" description="Disordered" evidence="1">
    <location>
        <begin position="466"/>
        <end position="485"/>
    </location>
</feature>
<feature type="compositionally biased region" description="Basic and acidic residues" evidence="1">
    <location>
        <begin position="466"/>
        <end position="479"/>
    </location>
</feature>
<dbReference type="InterPro" id="IPR011009">
    <property type="entry name" value="Kinase-like_dom_sf"/>
</dbReference>
<dbReference type="SUPFAM" id="SSF56112">
    <property type="entry name" value="Protein kinase-like (PK-like)"/>
    <property type="match status" value="1"/>
</dbReference>
<keyword evidence="4" id="KW-1185">Reference proteome</keyword>
<gene>
    <name evidence="3" type="ORF">EKO04_005094</name>
</gene>
<proteinExistence type="predicted"/>